<dbReference type="RefSeq" id="XP_011390259.1">
    <property type="nucleotide sequence ID" value="XM_011391957.1"/>
</dbReference>
<evidence type="ECO:0000313" key="3">
    <source>
        <dbReference type="Proteomes" id="UP000000561"/>
    </source>
</evidence>
<evidence type="ECO:0000256" key="1">
    <source>
        <dbReference type="SAM" id="MobiDB-lite"/>
    </source>
</evidence>
<organism evidence="2 3">
    <name type="scientific">Mycosarcoma maydis</name>
    <name type="common">Corn smut fungus</name>
    <name type="synonym">Ustilago maydis</name>
    <dbReference type="NCBI Taxonomy" id="5270"/>
    <lineage>
        <taxon>Eukaryota</taxon>
        <taxon>Fungi</taxon>
        <taxon>Dikarya</taxon>
        <taxon>Basidiomycota</taxon>
        <taxon>Ustilaginomycotina</taxon>
        <taxon>Ustilaginomycetes</taxon>
        <taxon>Ustilaginales</taxon>
        <taxon>Ustilaginaceae</taxon>
        <taxon>Mycosarcoma</taxon>
    </lineage>
</organism>
<dbReference type="Proteomes" id="UP000000561">
    <property type="component" value="Chromosome 10"/>
</dbReference>
<feature type="compositionally biased region" description="Basic residues" evidence="1">
    <location>
        <begin position="617"/>
        <end position="630"/>
    </location>
</feature>
<dbReference type="STRING" id="237631.A0A0D1DVE3"/>
<name>A0A0D1DVE3_MYCMD</name>
<evidence type="ECO:0000313" key="2">
    <source>
        <dbReference type="EMBL" id="KIS68239.1"/>
    </source>
</evidence>
<dbReference type="InParanoid" id="A0A0D1DVE3"/>
<protein>
    <submittedName>
        <fullName evidence="2">Uncharacterized protein</fullName>
    </submittedName>
</protein>
<accession>A0A0D1DVE3</accession>
<dbReference type="eggNOG" id="ENOG502RDC8">
    <property type="taxonomic scope" value="Eukaryota"/>
</dbReference>
<proteinExistence type="predicted"/>
<dbReference type="GeneID" id="23564174"/>
<dbReference type="KEGG" id="uma:UMAG_03821"/>
<dbReference type="OrthoDB" id="2556653at2759"/>
<feature type="compositionally biased region" description="Polar residues" evidence="1">
    <location>
        <begin position="646"/>
        <end position="656"/>
    </location>
</feature>
<dbReference type="VEuPathDB" id="FungiDB:UMAG_03821"/>
<dbReference type="AlphaFoldDB" id="A0A0D1DVE3"/>
<gene>
    <name evidence="2" type="ORF">UMAG_03821</name>
</gene>
<dbReference type="EMBL" id="CM003149">
    <property type="protein sequence ID" value="KIS68239.1"/>
    <property type="molecule type" value="Genomic_DNA"/>
</dbReference>
<reference evidence="2 3" key="1">
    <citation type="journal article" date="2006" name="Nature">
        <title>Insights from the genome of the biotrophic fungal plant pathogen Ustilago maydis.</title>
        <authorList>
            <person name="Kamper J."/>
            <person name="Kahmann R."/>
            <person name="Bolker M."/>
            <person name="Ma L.J."/>
            <person name="Brefort T."/>
            <person name="Saville B.J."/>
            <person name="Banuett F."/>
            <person name="Kronstad J.W."/>
            <person name="Gold S.E."/>
            <person name="Muller O."/>
            <person name="Perlin M.H."/>
            <person name="Wosten H.A."/>
            <person name="de Vries R."/>
            <person name="Ruiz-Herrera J."/>
            <person name="Reynaga-Pena C.G."/>
            <person name="Snetselaar K."/>
            <person name="McCann M."/>
            <person name="Perez-Martin J."/>
            <person name="Feldbrugge M."/>
            <person name="Basse C.W."/>
            <person name="Steinberg G."/>
            <person name="Ibeas J.I."/>
            <person name="Holloman W."/>
            <person name="Guzman P."/>
            <person name="Farman M."/>
            <person name="Stajich J.E."/>
            <person name="Sentandreu R."/>
            <person name="Gonzalez-Prieto J.M."/>
            <person name="Kennell J.C."/>
            <person name="Molina L."/>
            <person name="Schirawski J."/>
            <person name="Mendoza-Mendoza A."/>
            <person name="Greilinger D."/>
            <person name="Munch K."/>
            <person name="Rossel N."/>
            <person name="Scherer M."/>
            <person name="Vranes M."/>
            <person name="Ladendorf O."/>
            <person name="Vincon V."/>
            <person name="Fuchs U."/>
            <person name="Sandrock B."/>
            <person name="Meng S."/>
            <person name="Ho E.C."/>
            <person name="Cahill M.J."/>
            <person name="Boyce K.J."/>
            <person name="Klose J."/>
            <person name="Klosterman S.J."/>
            <person name="Deelstra H.J."/>
            <person name="Ortiz-Castellanos L."/>
            <person name="Li W."/>
            <person name="Sanchez-Alonso P."/>
            <person name="Schreier P.H."/>
            <person name="Hauser-Hahn I."/>
            <person name="Vaupel M."/>
            <person name="Koopmann E."/>
            <person name="Friedrich G."/>
            <person name="Voss H."/>
            <person name="Schluter T."/>
            <person name="Margolis J."/>
            <person name="Platt D."/>
            <person name="Swimmer C."/>
            <person name="Gnirke A."/>
            <person name="Chen F."/>
            <person name="Vysotskaia V."/>
            <person name="Mannhaupt G."/>
            <person name="Guldener U."/>
            <person name="Munsterkotter M."/>
            <person name="Haase D."/>
            <person name="Oesterheld M."/>
            <person name="Mewes H.W."/>
            <person name="Mauceli E.W."/>
            <person name="DeCaprio D."/>
            <person name="Wade C.M."/>
            <person name="Butler J."/>
            <person name="Young S."/>
            <person name="Jaffe D.B."/>
            <person name="Calvo S."/>
            <person name="Nusbaum C."/>
            <person name="Galagan J."/>
            <person name="Birren B.W."/>
        </authorList>
    </citation>
    <scope>NUCLEOTIDE SEQUENCE [LARGE SCALE GENOMIC DNA]</scope>
    <source>
        <strain evidence="3">DSM 14603 / FGSC 9021 / UM521</strain>
    </source>
</reference>
<feature type="region of interest" description="Disordered" evidence="1">
    <location>
        <begin position="617"/>
        <end position="692"/>
    </location>
</feature>
<sequence>MASLPSELPSSLSTSRTNLAQTNCFPTTSRSLSSRAEIAPSQCSLSIDDHYRKLCFVPHLEVYALPVPLIIAHRYWGYTHHGDSNSRKTFTPSPPLPTVIGSAFKRCLSELKTFVSWDDCNFCPRVHQGHKKFIDEKLDEFEYYVDVHGRYQEGLAPRHSPSTARTRARAGRTATTTAQKASTVAKQNSACQPNETWAKGAEKTWAPCTGLSALAESSMLSTTTTNQQRMSTSATPVDMHNVAFLANAVPTSTAASTANNSPSRTQAKRRDRFQPDSLLLDCGRFTTFTSSNACTRTHLSVQASLADVIRDLNRAVLRFSVDNGDNMIYVELASLVALLNYAAAFYHDIAERIETYMQIRIGQQSIDRCSQAIYATRASYIEAEENNSEACDKPKVEAEREERRSELQSGFLNMVPDMMDLRDGVQTVLFTFVWINYTAYKGFDAAMRATLHVVIPLLETVVVRCARQVLLVEHALSATHKASKLDQVQNVNALDVQLDLLNLGAALQNVSGCGLALFTSSDKHIKAARGWKESLVNCPYSVHLYSAALTDMAFQILAEVHMAVAMGGFAKLSSKVERRCKQGCACSSMHDRIREMSRFLTLVEKEQIDWKPLVRRAKARKKGNKKRNSKAKPSSTVHKDERANQGWVSDISSNVPHHSAASCEPATVIRPKRCQPPCSRPPRESATTTKHG</sequence>
<keyword evidence="3" id="KW-1185">Reference proteome</keyword>